<comment type="subcellular location">
    <subcellularLocation>
        <location evidence="1">Membrane</location>
        <topology evidence="1">Single-pass membrane protein</topology>
    </subcellularLocation>
</comment>
<feature type="domain" description="Cadherin" evidence="12">
    <location>
        <begin position="616"/>
        <end position="732"/>
    </location>
</feature>
<sequence>MRLPKINKSSFYFILKFNTICLLLYSLIPTCVIPISVESKELSATFSLGDETQANSFIGNIIKQTARLDYRAKSNVGSTTSPKMRATLLDTTRGLASGLLHLSDMGDLYTINTIDRDDVANICGPLECCSLPQCNLTFTSVFVDSENTDDPFQIDVNVQIIDSNDNAPTFQDEQFSITIPETTSLDLAKGQSSISEYSLPRASDKDSTQNGVKKYQLDGHSDIFSLTLPEHECYPCLKVSSSVPLDYENVRHRKFSLKLIAIDGGAVPKFGSIAINILLSDLNDNAPVFAQPTEVIRVMENHTYNQPIYTVRATDADSGANGRVRYKFKTQHSTELYENFLLNSETGELFMHSELDYEKYSERKIKLDILAYDDGQPSMTSSFALTIVVIDMNDNSPQISVQQNRTVMENSKLNFPALQLLITDVDEVSQGKIECHLENEDRLPLRLEGQTFLTIWTTQRLDYEKTPSIDFILICQDKADPPLNTTFPLSIKVGNQNDNPPVFYSPQKAPTNLINLTVSEDEKLLHPLYLPSVIDYDGNQVLFNIKSREKDCPFSVNSDTGAVYLKTPLDYERSKRHEFEIVAVDVPETDSMDPALTSSVKVRVKVQDVNDNAPELKSPHIIPVKHDTSIGYMVSQLIFKDADMDGQQKVSAKLVTQEAYPTPTTRKYFALKENGALITLYPLDKDELSVVALTVVTNDIGSEKTLSSTFTLAAVIENSKSADTLKVVRPFPKSTVVLPINKSPGRPLKAENVRGISIPLDVYDSTNSKTLMYAIERQCNGSEYFMIDKNETLTIKPIINNATLMRLSSIPSGSKVDVMIRVSDSGSPSRVTDSRFYIEFNWASRMSGHALWPADAADASPEGENDGQRVSDWMEIKNQEPQDGQNNGKPIKLSFGNIVMFLLILVFSLAVGFALFAAILWARAKRATSNAAATEERSQSFVVPPSNPIDKARLPSPKRSSIWRPGSPNSTLTSECIQLASSRSEQPPEVHYAILTARGNTVLGEFSKASESPVTTSGPVLAYFDLIVPPTNENPSSSTSTVQQNFPELATVVSVSSPHPDIPTSQSQPVNCYLVM</sequence>
<feature type="region of interest" description="Disordered" evidence="10">
    <location>
        <begin position="933"/>
        <end position="969"/>
    </location>
</feature>
<keyword evidence="7 11" id="KW-0472">Membrane</keyword>
<evidence type="ECO:0000256" key="3">
    <source>
        <dbReference type="ARBA" id="ARBA00022737"/>
    </source>
</evidence>
<dbReference type="InterPro" id="IPR002126">
    <property type="entry name" value="Cadherin-like_dom"/>
</dbReference>
<feature type="domain" description="Cadherin" evidence="12">
    <location>
        <begin position="171"/>
        <end position="289"/>
    </location>
</feature>
<evidence type="ECO:0000313" key="15">
    <source>
        <dbReference type="WBParaSite" id="HNAJ_0000948801-mRNA-1"/>
    </source>
</evidence>
<dbReference type="PROSITE" id="PS00232">
    <property type="entry name" value="CADHERIN_1"/>
    <property type="match status" value="4"/>
</dbReference>
<dbReference type="GO" id="GO:0005509">
    <property type="term" value="F:calcium ion binding"/>
    <property type="evidence" value="ECO:0007669"/>
    <property type="project" value="UniProtKB-UniRule"/>
</dbReference>
<keyword evidence="14" id="KW-1185">Reference proteome</keyword>
<dbReference type="AlphaFoldDB" id="A0A0R3TPS1"/>
<organism evidence="15">
    <name type="scientific">Rodentolepis nana</name>
    <name type="common">Dwarf tapeworm</name>
    <name type="synonym">Hymenolepis nana</name>
    <dbReference type="NCBI Taxonomy" id="102285"/>
    <lineage>
        <taxon>Eukaryota</taxon>
        <taxon>Metazoa</taxon>
        <taxon>Spiralia</taxon>
        <taxon>Lophotrochozoa</taxon>
        <taxon>Platyhelminthes</taxon>
        <taxon>Cestoda</taxon>
        <taxon>Eucestoda</taxon>
        <taxon>Cyclophyllidea</taxon>
        <taxon>Hymenolepididae</taxon>
        <taxon>Rodentolepis</taxon>
    </lineage>
</organism>
<evidence type="ECO:0000313" key="14">
    <source>
        <dbReference type="Proteomes" id="UP000278807"/>
    </source>
</evidence>
<evidence type="ECO:0000256" key="9">
    <source>
        <dbReference type="PROSITE-ProRule" id="PRU00043"/>
    </source>
</evidence>
<dbReference type="PRINTS" id="PR00205">
    <property type="entry name" value="CADHERIN"/>
</dbReference>
<dbReference type="InterPro" id="IPR015919">
    <property type="entry name" value="Cadherin-like_sf"/>
</dbReference>
<evidence type="ECO:0000256" key="1">
    <source>
        <dbReference type="ARBA" id="ARBA00004167"/>
    </source>
</evidence>
<keyword evidence="2 11" id="KW-0812">Transmembrane</keyword>
<dbReference type="Gene3D" id="2.60.40.60">
    <property type="entry name" value="Cadherins"/>
    <property type="match status" value="6"/>
</dbReference>
<name>A0A0R3TPS1_RODNA</name>
<dbReference type="OrthoDB" id="6252479at2759"/>
<evidence type="ECO:0000313" key="13">
    <source>
        <dbReference type="EMBL" id="VDO05999.1"/>
    </source>
</evidence>
<feature type="domain" description="Cadherin" evidence="12">
    <location>
        <begin position="510"/>
        <end position="616"/>
    </location>
</feature>
<dbReference type="FunFam" id="2.60.40.60:FF:000002">
    <property type="entry name" value="Protocadherin alpha 2"/>
    <property type="match status" value="1"/>
</dbReference>
<dbReference type="PANTHER" id="PTHR24028">
    <property type="entry name" value="CADHERIN-87A"/>
    <property type="match status" value="1"/>
</dbReference>
<feature type="transmembrane region" description="Helical" evidence="11">
    <location>
        <begin position="12"/>
        <end position="37"/>
    </location>
</feature>
<keyword evidence="3" id="KW-0677">Repeat</keyword>
<gene>
    <name evidence="13" type="ORF">HNAJ_LOCUS9483</name>
</gene>
<keyword evidence="6 11" id="KW-1133">Transmembrane helix</keyword>
<evidence type="ECO:0000256" key="2">
    <source>
        <dbReference type="ARBA" id="ARBA00022692"/>
    </source>
</evidence>
<evidence type="ECO:0000259" key="12">
    <source>
        <dbReference type="PROSITE" id="PS50268"/>
    </source>
</evidence>
<feature type="domain" description="Cadherin" evidence="12">
    <location>
        <begin position="406"/>
        <end position="503"/>
    </location>
</feature>
<dbReference type="WBParaSite" id="HNAJ_0000948801-mRNA-1">
    <property type="protein sequence ID" value="HNAJ_0000948801-mRNA-1"/>
    <property type="gene ID" value="HNAJ_0000948801"/>
</dbReference>
<keyword evidence="4 9" id="KW-0106">Calcium</keyword>
<dbReference type="GO" id="GO:0007156">
    <property type="term" value="P:homophilic cell adhesion via plasma membrane adhesion molecules"/>
    <property type="evidence" value="ECO:0007669"/>
    <property type="project" value="InterPro"/>
</dbReference>
<reference evidence="15" key="1">
    <citation type="submission" date="2017-02" db="UniProtKB">
        <authorList>
            <consortium name="WormBaseParasite"/>
        </authorList>
    </citation>
    <scope>IDENTIFICATION</scope>
</reference>
<proteinExistence type="predicted"/>
<dbReference type="InterPro" id="IPR020894">
    <property type="entry name" value="Cadherin_CS"/>
</dbReference>
<dbReference type="Proteomes" id="UP000278807">
    <property type="component" value="Unassembled WGS sequence"/>
</dbReference>
<dbReference type="Pfam" id="PF00028">
    <property type="entry name" value="Cadherin"/>
    <property type="match status" value="2"/>
</dbReference>
<protein>
    <submittedName>
        <fullName evidence="15">Cadherin domain-containing protein</fullName>
    </submittedName>
</protein>
<dbReference type="EMBL" id="UZAE01012627">
    <property type="protein sequence ID" value="VDO05999.1"/>
    <property type="molecule type" value="Genomic_DNA"/>
</dbReference>
<keyword evidence="8" id="KW-0325">Glycoprotein</keyword>
<evidence type="ECO:0000256" key="10">
    <source>
        <dbReference type="SAM" id="MobiDB-lite"/>
    </source>
</evidence>
<dbReference type="SMART" id="SM00112">
    <property type="entry name" value="CA"/>
    <property type="match status" value="4"/>
</dbReference>
<feature type="domain" description="Cadherin" evidence="12">
    <location>
        <begin position="103"/>
        <end position="170"/>
    </location>
</feature>
<evidence type="ECO:0000256" key="7">
    <source>
        <dbReference type="ARBA" id="ARBA00023136"/>
    </source>
</evidence>
<evidence type="ECO:0000256" key="8">
    <source>
        <dbReference type="ARBA" id="ARBA00023180"/>
    </source>
</evidence>
<dbReference type="CDD" id="cd11304">
    <property type="entry name" value="Cadherin_repeat"/>
    <property type="match status" value="5"/>
</dbReference>
<dbReference type="SUPFAM" id="SSF49313">
    <property type="entry name" value="Cadherin-like"/>
    <property type="match status" value="5"/>
</dbReference>
<evidence type="ECO:0000256" key="11">
    <source>
        <dbReference type="SAM" id="Phobius"/>
    </source>
</evidence>
<dbReference type="PANTHER" id="PTHR24028:SF146">
    <property type="entry name" value="CADHERIN 96CB, ISOFORM D-RELATED"/>
    <property type="match status" value="1"/>
</dbReference>
<feature type="domain" description="Cadherin" evidence="12">
    <location>
        <begin position="290"/>
        <end position="399"/>
    </location>
</feature>
<feature type="transmembrane region" description="Helical" evidence="11">
    <location>
        <begin position="898"/>
        <end position="922"/>
    </location>
</feature>
<reference evidence="13 14" key="2">
    <citation type="submission" date="2018-11" db="EMBL/GenBank/DDBJ databases">
        <authorList>
            <consortium name="Pathogen Informatics"/>
        </authorList>
    </citation>
    <scope>NUCLEOTIDE SEQUENCE [LARGE SCALE GENOMIC DNA]</scope>
</reference>
<dbReference type="GO" id="GO:0005886">
    <property type="term" value="C:plasma membrane"/>
    <property type="evidence" value="ECO:0007669"/>
    <property type="project" value="InterPro"/>
</dbReference>
<evidence type="ECO:0000256" key="6">
    <source>
        <dbReference type="ARBA" id="ARBA00022989"/>
    </source>
</evidence>
<evidence type="ECO:0000256" key="5">
    <source>
        <dbReference type="ARBA" id="ARBA00022889"/>
    </source>
</evidence>
<keyword evidence="5" id="KW-0130">Cell adhesion</keyword>
<evidence type="ECO:0000256" key="4">
    <source>
        <dbReference type="ARBA" id="ARBA00022837"/>
    </source>
</evidence>
<accession>A0A0R3TPS1</accession>
<dbReference type="STRING" id="102285.A0A0R3TPS1"/>
<dbReference type="PROSITE" id="PS50268">
    <property type="entry name" value="CADHERIN_2"/>
    <property type="match status" value="6"/>
</dbReference>
<dbReference type="InterPro" id="IPR050174">
    <property type="entry name" value="Protocadherin/Cadherin-CA"/>
</dbReference>